<dbReference type="EC" id="4.2.1.136" evidence="19"/>
<comment type="catalytic activity">
    <reaction evidence="16 17 19">
        <text>(6S)-NADPHX + ADP = AMP + phosphate + NADPH + H(+)</text>
        <dbReference type="Rhea" id="RHEA:32235"/>
        <dbReference type="ChEBI" id="CHEBI:15378"/>
        <dbReference type="ChEBI" id="CHEBI:43474"/>
        <dbReference type="ChEBI" id="CHEBI:57783"/>
        <dbReference type="ChEBI" id="CHEBI:64076"/>
        <dbReference type="ChEBI" id="CHEBI:456215"/>
        <dbReference type="ChEBI" id="CHEBI:456216"/>
        <dbReference type="EC" id="4.2.1.136"/>
    </reaction>
</comment>
<comment type="cofactor">
    <cofactor evidence="17">
        <name>Mg(2+)</name>
        <dbReference type="ChEBI" id="CHEBI:18420"/>
    </cofactor>
</comment>
<sequence>MRPISPDEMRAIDTNCTYFGLLPLQLMENAGSALAQEAKKKTRGKKIAVVAGRGNNGGDAFVAARHLADFEVTVFLLGRSRDISTDEARRNWEILERLGLDLREVRNSRDLESLSQYDLILDAIFGTGIRGAVGSLEAEAIDAINSSRKSVVSVDVPSGLGTDKVVDPEVTVTFHRPKEGIPGEVVVAGIGIPPSAEFLAGPGDLSLVTRRAAGSHKGQNGRVLVIGGGPYSGAPALSAMAALRAGADLVTVAAPASVSDTIAGFSPNLIVRGLSEEHLSPDDLPALRDLVPRHDVVVVGMGLGRHPETQEALAKIIPECGRVVMDADALLPGIPLKGIITPHESEFRRVSTIKVPPGRVQNETLMSFARDMNLTILLKGKVDLITDGQIVRGNATGNAGMTVGGTGDVLAGITGAFRCKASSLRAAVAAAFVNGTAGDLAFEKKGYSLLATDVIENIPRAMWS</sequence>
<evidence type="ECO:0000313" key="23">
    <source>
        <dbReference type="Proteomes" id="UP000057043"/>
    </source>
</evidence>
<evidence type="ECO:0000256" key="16">
    <source>
        <dbReference type="ARBA" id="ARBA00049209"/>
    </source>
</evidence>
<dbReference type="GO" id="GO:0016301">
    <property type="term" value="F:kinase activity"/>
    <property type="evidence" value="ECO:0007669"/>
    <property type="project" value="UniProtKB-KW"/>
</dbReference>
<keyword evidence="11 18" id="KW-0413">Isomerase</keyword>
<dbReference type="SUPFAM" id="SSF53613">
    <property type="entry name" value="Ribokinase-like"/>
    <property type="match status" value="1"/>
</dbReference>
<feature type="binding site" evidence="18">
    <location>
        <position position="122"/>
    </location>
    <ligand>
        <name>K(+)</name>
        <dbReference type="ChEBI" id="CHEBI:29103"/>
    </ligand>
</feature>
<feature type="binding site" evidence="17">
    <location>
        <position position="302"/>
    </location>
    <ligand>
        <name>(6S)-NADPHX</name>
        <dbReference type="ChEBI" id="CHEBI:64076"/>
    </ligand>
</feature>
<accession>A0A101FV11</accession>
<dbReference type="Pfam" id="PF03853">
    <property type="entry name" value="YjeF_N"/>
    <property type="match status" value="1"/>
</dbReference>
<dbReference type="AlphaFoldDB" id="A0A101FV11"/>
<dbReference type="InterPro" id="IPR030677">
    <property type="entry name" value="Nnr"/>
</dbReference>
<feature type="binding site" evidence="18">
    <location>
        <position position="155"/>
    </location>
    <ligand>
        <name>(6S)-NADPHX</name>
        <dbReference type="ChEBI" id="CHEBI:64076"/>
    </ligand>
</feature>
<dbReference type="InterPro" id="IPR004443">
    <property type="entry name" value="YjeF_N_dom"/>
</dbReference>
<evidence type="ECO:0000256" key="7">
    <source>
        <dbReference type="ARBA" id="ARBA00022840"/>
    </source>
</evidence>
<dbReference type="PANTHER" id="PTHR12592:SF0">
    <property type="entry name" value="ATP-DEPENDENT (S)-NAD(P)H-HYDRATE DEHYDRATASE"/>
    <property type="match status" value="1"/>
</dbReference>
<evidence type="ECO:0000256" key="10">
    <source>
        <dbReference type="ARBA" id="ARBA00023027"/>
    </source>
</evidence>
<dbReference type="NCBIfam" id="TIGR00196">
    <property type="entry name" value="yjeF_cterm"/>
    <property type="match status" value="1"/>
</dbReference>
<evidence type="ECO:0000256" key="2">
    <source>
        <dbReference type="ARBA" id="ARBA00000909"/>
    </source>
</evidence>
<evidence type="ECO:0000256" key="15">
    <source>
        <dbReference type="ARBA" id="ARBA00048238"/>
    </source>
</evidence>
<organism evidence="22 23">
    <name type="scientific">Methanothrix harundinacea</name>
    <dbReference type="NCBI Taxonomy" id="301375"/>
    <lineage>
        <taxon>Archaea</taxon>
        <taxon>Methanobacteriati</taxon>
        <taxon>Methanobacteriota</taxon>
        <taxon>Stenosarchaea group</taxon>
        <taxon>Methanomicrobia</taxon>
        <taxon>Methanotrichales</taxon>
        <taxon>Methanotrichaceae</taxon>
        <taxon>Methanothrix</taxon>
    </lineage>
</organism>
<evidence type="ECO:0000256" key="18">
    <source>
        <dbReference type="HAMAP-Rule" id="MF_01966"/>
    </source>
</evidence>
<dbReference type="PIRSF" id="PIRSF017184">
    <property type="entry name" value="Nnr"/>
    <property type="match status" value="1"/>
</dbReference>
<comment type="subunit">
    <text evidence="17">Homotetramer.</text>
</comment>
<dbReference type="SUPFAM" id="SSF64153">
    <property type="entry name" value="YjeF N-terminal domain-like"/>
    <property type="match status" value="1"/>
</dbReference>
<dbReference type="PATRIC" id="fig|301375.7.peg.214"/>
<dbReference type="Gene3D" id="3.40.1190.20">
    <property type="match status" value="1"/>
</dbReference>
<keyword evidence="6 17" id="KW-0547">Nucleotide-binding</keyword>
<evidence type="ECO:0000256" key="5">
    <source>
        <dbReference type="ARBA" id="ARBA00022723"/>
    </source>
</evidence>
<feature type="binding site" evidence="17">
    <location>
        <position position="408"/>
    </location>
    <ligand>
        <name>(6S)-NADPHX</name>
        <dbReference type="ChEBI" id="CHEBI:64076"/>
    </ligand>
</feature>
<feature type="binding site" evidence="17">
    <location>
        <position position="343"/>
    </location>
    <ligand>
        <name>(6S)-NADPHX</name>
        <dbReference type="ChEBI" id="CHEBI:64076"/>
    </ligand>
</feature>
<dbReference type="GO" id="GO:0046496">
    <property type="term" value="P:nicotinamide nucleotide metabolic process"/>
    <property type="evidence" value="ECO:0007669"/>
    <property type="project" value="UniProtKB-UniRule"/>
</dbReference>
<comment type="cofactor">
    <cofactor evidence="18 19">
        <name>K(+)</name>
        <dbReference type="ChEBI" id="CHEBI:29103"/>
    </cofactor>
    <text evidence="18 19">Binds 1 potassium ion per subunit.</text>
</comment>
<evidence type="ECO:0000313" key="22">
    <source>
        <dbReference type="EMBL" id="KUK44837.1"/>
    </source>
</evidence>
<dbReference type="InterPro" id="IPR036652">
    <property type="entry name" value="YjeF_N_dom_sf"/>
</dbReference>
<comment type="caution">
    <text evidence="22">The sequence shown here is derived from an EMBL/GenBank/DDBJ whole genome shotgun (WGS) entry which is preliminary data.</text>
</comment>
<comment type="similarity">
    <text evidence="18">Belongs to the NnrE/AIBP family.</text>
</comment>
<comment type="catalytic activity">
    <reaction evidence="1 18 19">
        <text>(6R)-NADHX = (6S)-NADHX</text>
        <dbReference type="Rhea" id="RHEA:32215"/>
        <dbReference type="ChEBI" id="CHEBI:64074"/>
        <dbReference type="ChEBI" id="CHEBI:64075"/>
        <dbReference type="EC" id="5.1.99.6"/>
    </reaction>
</comment>
<feature type="domain" description="YjeF C-terminal" evidence="20">
    <location>
        <begin position="200"/>
        <end position="464"/>
    </location>
</feature>
<evidence type="ECO:0000256" key="19">
    <source>
        <dbReference type="PIRNR" id="PIRNR017184"/>
    </source>
</evidence>
<reference evidence="22 23" key="1">
    <citation type="journal article" date="2015" name="MBio">
        <title>Genome-Resolved Metagenomic Analysis Reveals Roles for Candidate Phyla and Other Microbial Community Members in Biogeochemical Transformations in Oil Reservoirs.</title>
        <authorList>
            <person name="Hu P."/>
            <person name="Tom L."/>
            <person name="Singh A."/>
            <person name="Thomas B.C."/>
            <person name="Baker B.J."/>
            <person name="Piceno Y.M."/>
            <person name="Andersen G.L."/>
            <person name="Banfield J.F."/>
        </authorList>
    </citation>
    <scope>NUCLEOTIDE SEQUENCE [LARGE SCALE GENOMIC DNA]</scope>
    <source>
        <strain evidence="22">57_489</strain>
    </source>
</reference>
<comment type="catalytic activity">
    <reaction evidence="2 18 19">
        <text>(6R)-NADPHX = (6S)-NADPHX</text>
        <dbReference type="Rhea" id="RHEA:32227"/>
        <dbReference type="ChEBI" id="CHEBI:64076"/>
        <dbReference type="ChEBI" id="CHEBI:64077"/>
        <dbReference type="EC" id="5.1.99.6"/>
    </reaction>
</comment>
<gene>
    <name evidence="18" type="primary">nnrE</name>
    <name evidence="17" type="synonym">nnrD</name>
    <name evidence="22" type="ORF">XD72_0797</name>
</gene>
<dbReference type="GO" id="GO:0046872">
    <property type="term" value="F:metal ion binding"/>
    <property type="evidence" value="ECO:0007669"/>
    <property type="project" value="UniProtKB-UniRule"/>
</dbReference>
<comment type="function">
    <text evidence="14 19">Bifunctional enzyme that catalyzes the epimerization of the S- and R-forms of NAD(P)HX and the dehydration of the S-form of NAD(P)HX at the expense of ADP, which is converted to AMP. This allows the repair of both epimers of NAD(P)HX, a damaged form of NAD(P)H that is a result of enzymatic or heat-dependent hydration.</text>
</comment>
<feature type="binding site" evidence="17">
    <location>
        <position position="234"/>
    </location>
    <ligand>
        <name>(6S)-NADPHX</name>
        <dbReference type="ChEBI" id="CHEBI:64076"/>
    </ligand>
</feature>
<keyword evidence="7 17" id="KW-0067">ATP-binding</keyword>
<dbReference type="PANTHER" id="PTHR12592">
    <property type="entry name" value="ATP-DEPENDENT (S)-NAD(P)H-HYDRATE DEHYDRATASE FAMILY MEMBER"/>
    <property type="match status" value="1"/>
</dbReference>
<evidence type="ECO:0000256" key="4">
    <source>
        <dbReference type="ARBA" id="ARBA00009524"/>
    </source>
</evidence>
<evidence type="ECO:0000256" key="6">
    <source>
        <dbReference type="ARBA" id="ARBA00022741"/>
    </source>
</evidence>
<evidence type="ECO:0000256" key="17">
    <source>
        <dbReference type="HAMAP-Rule" id="MF_01965"/>
    </source>
</evidence>
<evidence type="ECO:0000256" key="12">
    <source>
        <dbReference type="ARBA" id="ARBA00023239"/>
    </source>
</evidence>
<dbReference type="NCBIfam" id="TIGR00197">
    <property type="entry name" value="yjeF_nterm"/>
    <property type="match status" value="1"/>
</dbReference>
<comment type="similarity">
    <text evidence="4 19">In the C-terminal section; belongs to the NnrD/CARKD family.</text>
</comment>
<feature type="binding site" evidence="18">
    <location>
        <position position="56"/>
    </location>
    <ligand>
        <name>K(+)</name>
        <dbReference type="ChEBI" id="CHEBI:29103"/>
    </ligand>
</feature>
<name>A0A101FV11_9EURY</name>
<dbReference type="CDD" id="cd01171">
    <property type="entry name" value="YXKO-related"/>
    <property type="match status" value="1"/>
</dbReference>
<evidence type="ECO:0000256" key="14">
    <source>
        <dbReference type="ARBA" id="ARBA00025153"/>
    </source>
</evidence>
<dbReference type="PROSITE" id="PS51385">
    <property type="entry name" value="YJEF_N"/>
    <property type="match status" value="1"/>
</dbReference>
<protein>
    <recommendedName>
        <fullName evidence="19">Bifunctional NAD(P)H-hydrate repair enzyme</fullName>
    </recommendedName>
    <alternativeName>
        <fullName evidence="19">Nicotinamide nucleotide repair protein</fullName>
    </alternativeName>
    <domain>
        <recommendedName>
            <fullName evidence="19">ADP-dependent (S)-NAD(P)H-hydrate dehydratase</fullName>
            <ecNumber evidence="19">4.2.1.136</ecNumber>
        </recommendedName>
        <alternativeName>
            <fullName evidence="19">ADP-dependent NAD(P)HX dehydratase</fullName>
        </alternativeName>
    </domain>
    <domain>
        <recommendedName>
            <fullName evidence="19">NAD(P)H-hydrate epimerase</fullName>
            <ecNumber evidence="19">5.1.99.6</ecNumber>
        </recommendedName>
    </domain>
</protein>
<comment type="function">
    <text evidence="18">Catalyzes the epimerization of the S- and R-forms of NAD(P)HX, a damaged form of NAD(P)H that is a result of enzymatic or heat-dependent hydration. This is a prerequisite for the S-specific NAD(P)H-hydrate dehydratase to allow the repair of both epimers of NAD(P)HX.</text>
</comment>
<dbReference type="InterPro" id="IPR000631">
    <property type="entry name" value="CARKD"/>
</dbReference>
<dbReference type="InterPro" id="IPR029056">
    <property type="entry name" value="Ribokinase-like"/>
</dbReference>
<evidence type="ECO:0000256" key="1">
    <source>
        <dbReference type="ARBA" id="ARBA00000013"/>
    </source>
</evidence>
<evidence type="ECO:0000256" key="8">
    <source>
        <dbReference type="ARBA" id="ARBA00022857"/>
    </source>
</evidence>
<keyword evidence="13" id="KW-0511">Multifunctional enzyme</keyword>
<comment type="catalytic activity">
    <reaction evidence="15 17 19">
        <text>(6S)-NADHX + ADP = AMP + phosphate + NADH + H(+)</text>
        <dbReference type="Rhea" id="RHEA:32223"/>
        <dbReference type="ChEBI" id="CHEBI:15378"/>
        <dbReference type="ChEBI" id="CHEBI:43474"/>
        <dbReference type="ChEBI" id="CHEBI:57945"/>
        <dbReference type="ChEBI" id="CHEBI:64074"/>
        <dbReference type="ChEBI" id="CHEBI:456215"/>
        <dbReference type="ChEBI" id="CHEBI:456216"/>
        <dbReference type="EC" id="4.2.1.136"/>
    </reaction>
</comment>
<dbReference type="Gene3D" id="3.40.50.10260">
    <property type="entry name" value="YjeF N-terminal domain"/>
    <property type="match status" value="1"/>
</dbReference>
<dbReference type="HAMAP" id="MF_01966">
    <property type="entry name" value="NADHX_epimerase"/>
    <property type="match status" value="1"/>
</dbReference>
<feature type="binding site" evidence="18">
    <location>
        <position position="158"/>
    </location>
    <ligand>
        <name>K(+)</name>
        <dbReference type="ChEBI" id="CHEBI:29103"/>
    </ligand>
</feature>
<evidence type="ECO:0000256" key="13">
    <source>
        <dbReference type="ARBA" id="ARBA00023268"/>
    </source>
</evidence>
<dbReference type="HAMAP" id="MF_01965">
    <property type="entry name" value="NADHX_dehydratase"/>
    <property type="match status" value="1"/>
</dbReference>
<keyword evidence="12 17" id="KW-0456">Lyase</keyword>
<dbReference type="Proteomes" id="UP000057043">
    <property type="component" value="Unassembled WGS sequence"/>
</dbReference>
<comment type="similarity">
    <text evidence="3 19">In the N-terminal section; belongs to the NnrE/AIBP family.</text>
</comment>
<comment type="similarity">
    <text evidence="17">Belongs to the NnrD/CARKD family.</text>
</comment>
<keyword evidence="22" id="KW-0808">Transferase</keyword>
<evidence type="ECO:0000256" key="3">
    <source>
        <dbReference type="ARBA" id="ARBA00006001"/>
    </source>
</evidence>
<evidence type="ECO:0000259" key="21">
    <source>
        <dbReference type="PROSITE" id="PS51385"/>
    </source>
</evidence>
<comment type="caution">
    <text evidence="17">Lacks conserved residue(s) required for the propagation of feature annotation.</text>
</comment>
<dbReference type="GO" id="GO:0110051">
    <property type="term" value="P:metabolite repair"/>
    <property type="evidence" value="ECO:0007669"/>
    <property type="project" value="TreeGrafter"/>
</dbReference>
<evidence type="ECO:0000256" key="9">
    <source>
        <dbReference type="ARBA" id="ARBA00022958"/>
    </source>
</evidence>
<feature type="domain" description="YjeF N-terminal" evidence="21">
    <location>
        <begin position="9"/>
        <end position="198"/>
    </location>
</feature>
<keyword evidence="22" id="KW-0418">Kinase</keyword>
<dbReference type="PROSITE" id="PS51383">
    <property type="entry name" value="YJEF_C_3"/>
    <property type="match status" value="1"/>
</dbReference>
<proteinExistence type="inferred from homology"/>
<dbReference type="GO" id="GO:0005524">
    <property type="term" value="F:ATP binding"/>
    <property type="evidence" value="ECO:0007669"/>
    <property type="project" value="UniProtKB-UniRule"/>
</dbReference>
<evidence type="ECO:0000256" key="11">
    <source>
        <dbReference type="ARBA" id="ARBA00023235"/>
    </source>
</evidence>
<keyword evidence="8 17" id="KW-0521">NADP</keyword>
<dbReference type="EC" id="5.1.99.6" evidence="19"/>
<keyword evidence="9 18" id="KW-0630">Potassium</keyword>
<dbReference type="GO" id="GO:0052855">
    <property type="term" value="F:ADP-dependent NAD(P)H-hydrate dehydratase activity"/>
    <property type="evidence" value="ECO:0007669"/>
    <property type="project" value="UniProtKB-UniRule"/>
</dbReference>
<dbReference type="Pfam" id="PF01256">
    <property type="entry name" value="Carb_kinase"/>
    <property type="match status" value="1"/>
</dbReference>
<feature type="binding site" evidence="18">
    <location>
        <begin position="126"/>
        <end position="132"/>
    </location>
    <ligand>
        <name>(6S)-NADPHX</name>
        <dbReference type="ChEBI" id="CHEBI:64076"/>
    </ligand>
</feature>
<evidence type="ECO:0000259" key="20">
    <source>
        <dbReference type="PROSITE" id="PS51383"/>
    </source>
</evidence>
<keyword evidence="10 17" id="KW-0520">NAD</keyword>
<feature type="binding site" evidence="17">
    <location>
        <position position="407"/>
    </location>
    <ligand>
        <name>AMP</name>
        <dbReference type="ChEBI" id="CHEBI:456215"/>
    </ligand>
</feature>
<dbReference type="EMBL" id="LGFT01000014">
    <property type="protein sequence ID" value="KUK44837.1"/>
    <property type="molecule type" value="Genomic_DNA"/>
</dbReference>
<comment type="function">
    <text evidence="17">Catalyzes the dehydration of the S-form of NAD(P)HX at the expense of ADP, which is converted to AMP. Together with NAD(P)HX epimerase, which catalyzes the epimerization of the S- and R-forms, the enzyme allows the repair of both epimers of NAD(P)HX, a damaged form of NAD(P)H that is a result of enzymatic or heat-dependent hydration.</text>
</comment>
<keyword evidence="5 18" id="KW-0479">Metal-binding</keyword>
<dbReference type="GO" id="GO:0052856">
    <property type="term" value="F:NAD(P)HX epimerase activity"/>
    <property type="evidence" value="ECO:0007669"/>
    <property type="project" value="UniProtKB-UniRule"/>
</dbReference>
<feature type="binding site" evidence="18">
    <location>
        <begin position="55"/>
        <end position="59"/>
    </location>
    <ligand>
        <name>(6S)-NADPHX</name>
        <dbReference type="ChEBI" id="CHEBI:64076"/>
    </ligand>
</feature>